<evidence type="ECO:0000313" key="13">
    <source>
        <dbReference type="Proteomes" id="UP000631034"/>
    </source>
</evidence>
<evidence type="ECO:0000256" key="2">
    <source>
        <dbReference type="ARBA" id="ARBA00004829"/>
    </source>
</evidence>
<keyword evidence="5 9" id="KW-0125">Carotenoid biosynthesis</keyword>
<feature type="region of interest" description="Disordered" evidence="10">
    <location>
        <begin position="1"/>
        <end position="21"/>
    </location>
</feature>
<dbReference type="SUPFAM" id="SSF51905">
    <property type="entry name" value="FAD/NAD(P)-binding domain"/>
    <property type="match status" value="1"/>
</dbReference>
<dbReference type="PANTHER" id="PTHR43734">
    <property type="entry name" value="PHYTOENE DESATURASE"/>
    <property type="match status" value="1"/>
</dbReference>
<dbReference type="InterPro" id="IPR014105">
    <property type="entry name" value="Carotenoid/retinoid_OxRdtase"/>
</dbReference>
<dbReference type="Pfam" id="PF01593">
    <property type="entry name" value="Amino_oxidase"/>
    <property type="match status" value="1"/>
</dbReference>
<sequence>MTLDASAPHRPDMDTASRPAVGKARPHAVVIGSGFGGLAAGVRLSARGYRVTVVEALPDVGGRARVFRQDGHAFDAGPTIVTAPYMFADLWELCGKRMEDHVQLKKLDPFYTVRLNDGRTFRVNDDPEFMREEVGRFAPGNVEGYERYLKESGDIFNIGFKKMSDTPFDTLWDMLKVVPYFAWLRSDRTVAQHAAKCMSDPNLQMCMGFHPLFVGGNPYSVTSVYSLIAYLERHWGVWWAMGGTGRLAEGLADLIRGQGGEIRTSAQVDKILVDGRRARGVRLMSGEEIRADIVVSNADSTVTYKTFLPSDYPLTALTKRRQRQSMSLFVWYVGTKGTRNEWPEMGHHTIAMGPRYKGLLDDIFHRRHLADDFSLYIHRPSATDPSVAPEGDDTFYILSPVPNMLGDASWPQAADAYRDRIADYIERELMPGFRSRISTSRMITPAYFETALQSTDGAAFGPEPLFLQSAWLRPHNRSKDVDGLYLVGAGTHPGAGLPGVLSSALILDKVVPDASTFA</sequence>
<evidence type="ECO:0000256" key="10">
    <source>
        <dbReference type="SAM" id="MobiDB-lite"/>
    </source>
</evidence>
<evidence type="ECO:0000256" key="4">
    <source>
        <dbReference type="ARBA" id="ARBA00022630"/>
    </source>
</evidence>
<dbReference type="InterPro" id="IPR008150">
    <property type="entry name" value="Phytoene_DH_bac_CS"/>
</dbReference>
<evidence type="ECO:0000256" key="8">
    <source>
        <dbReference type="ARBA" id="ARBA00031986"/>
    </source>
</evidence>
<keyword evidence="13" id="KW-1185">Reference proteome</keyword>
<comment type="similarity">
    <text evidence="3 9">Belongs to the carotenoid/retinoid oxidoreductase family.</text>
</comment>
<evidence type="ECO:0000313" key="12">
    <source>
        <dbReference type="EMBL" id="MBE1236478.1"/>
    </source>
</evidence>
<dbReference type="GO" id="GO:0016117">
    <property type="term" value="P:carotenoid biosynthetic process"/>
    <property type="evidence" value="ECO:0007669"/>
    <property type="project" value="UniProtKB-KW"/>
</dbReference>
<comment type="pathway">
    <text evidence="2 9">Carotenoid biosynthesis.</text>
</comment>
<evidence type="ECO:0000256" key="6">
    <source>
        <dbReference type="ARBA" id="ARBA00022827"/>
    </source>
</evidence>
<protein>
    <recommendedName>
        <fullName evidence="8">Phytoene dehydrogenase</fullName>
    </recommendedName>
</protein>
<dbReference type="InterPro" id="IPR002937">
    <property type="entry name" value="Amino_oxidase"/>
</dbReference>
<keyword evidence="7 9" id="KW-0560">Oxidoreductase</keyword>
<evidence type="ECO:0000256" key="1">
    <source>
        <dbReference type="ARBA" id="ARBA00001974"/>
    </source>
</evidence>
<reference evidence="12" key="1">
    <citation type="submission" date="2020-10" db="EMBL/GenBank/DDBJ databases">
        <title>Genome sequence of the unusual species of purple photosynthetic bacteria, Phaeovibrio sulfidiphilus DSM 23193, type strain.</title>
        <authorList>
            <person name="Kyndt J.A."/>
            <person name="Meyer T.E."/>
        </authorList>
    </citation>
    <scope>NUCLEOTIDE SEQUENCE</scope>
    <source>
        <strain evidence="12">DSM 23193</strain>
    </source>
</reference>
<evidence type="ECO:0000256" key="5">
    <source>
        <dbReference type="ARBA" id="ARBA00022746"/>
    </source>
</evidence>
<accession>A0A8J6YL28</accession>
<organism evidence="12 13">
    <name type="scientific">Phaeovibrio sulfidiphilus</name>
    <dbReference type="NCBI Taxonomy" id="1220600"/>
    <lineage>
        <taxon>Bacteria</taxon>
        <taxon>Pseudomonadati</taxon>
        <taxon>Pseudomonadota</taxon>
        <taxon>Alphaproteobacteria</taxon>
        <taxon>Rhodospirillales</taxon>
        <taxon>Rhodospirillaceae</taxon>
        <taxon>Phaeovibrio</taxon>
    </lineage>
</organism>
<dbReference type="NCBIfam" id="TIGR02734">
    <property type="entry name" value="crtI_fam"/>
    <property type="match status" value="1"/>
</dbReference>
<comment type="caution">
    <text evidence="12">The sequence shown here is derived from an EMBL/GenBank/DDBJ whole genome shotgun (WGS) entry which is preliminary data.</text>
</comment>
<proteinExistence type="inferred from homology"/>
<keyword evidence="6" id="KW-0274">FAD</keyword>
<dbReference type="Proteomes" id="UP000631034">
    <property type="component" value="Unassembled WGS sequence"/>
</dbReference>
<evidence type="ECO:0000256" key="7">
    <source>
        <dbReference type="ARBA" id="ARBA00023002"/>
    </source>
</evidence>
<dbReference type="PANTHER" id="PTHR43734:SF3">
    <property type="entry name" value="B-CAROTENE KETOLASE"/>
    <property type="match status" value="1"/>
</dbReference>
<gene>
    <name evidence="12" type="primary">crtI</name>
    <name evidence="12" type="ORF">IHV25_02270</name>
</gene>
<evidence type="ECO:0000259" key="11">
    <source>
        <dbReference type="Pfam" id="PF01593"/>
    </source>
</evidence>
<feature type="domain" description="Amine oxidase" evidence="11">
    <location>
        <begin position="36"/>
        <end position="505"/>
    </location>
</feature>
<dbReference type="EMBL" id="JACZHT010000001">
    <property type="protein sequence ID" value="MBE1236478.1"/>
    <property type="molecule type" value="Genomic_DNA"/>
</dbReference>
<dbReference type="RefSeq" id="WP_192533334.1">
    <property type="nucleotide sequence ID" value="NZ_JACZHT010000001.1"/>
</dbReference>
<dbReference type="AlphaFoldDB" id="A0A8J6YL28"/>
<name>A0A8J6YL28_9PROT</name>
<keyword evidence="4" id="KW-0285">Flavoprotein</keyword>
<dbReference type="Gene3D" id="3.50.50.60">
    <property type="entry name" value="FAD/NAD(P)-binding domain"/>
    <property type="match status" value="2"/>
</dbReference>
<comment type="cofactor">
    <cofactor evidence="1">
        <name>FAD</name>
        <dbReference type="ChEBI" id="CHEBI:57692"/>
    </cofactor>
</comment>
<evidence type="ECO:0000256" key="3">
    <source>
        <dbReference type="ARBA" id="ARBA00006046"/>
    </source>
</evidence>
<dbReference type="GO" id="GO:0016627">
    <property type="term" value="F:oxidoreductase activity, acting on the CH-CH group of donors"/>
    <property type="evidence" value="ECO:0007669"/>
    <property type="project" value="UniProtKB-ARBA"/>
</dbReference>
<evidence type="ECO:0000256" key="9">
    <source>
        <dbReference type="RuleBase" id="RU362075"/>
    </source>
</evidence>
<dbReference type="PROSITE" id="PS00982">
    <property type="entry name" value="PHYTOENE_DH"/>
    <property type="match status" value="1"/>
</dbReference>
<dbReference type="InterPro" id="IPR036188">
    <property type="entry name" value="FAD/NAD-bd_sf"/>
</dbReference>